<protein>
    <recommendedName>
        <fullName evidence="3">SPOR domain-containing protein</fullName>
    </recommendedName>
</protein>
<dbReference type="EMBL" id="JAFFZE010000023">
    <property type="protein sequence ID" value="MCT2587037.1"/>
    <property type="molecule type" value="Genomic_DNA"/>
</dbReference>
<name>A0ABT2JGN6_9PSEU</name>
<keyword evidence="2" id="KW-1185">Reference proteome</keyword>
<dbReference type="RefSeq" id="WP_260194927.1">
    <property type="nucleotide sequence ID" value="NZ_JAFFZE010000023.1"/>
</dbReference>
<sequence>MSENPGVWEIRVGVHATERQAREVVERIQRLLCQDPDHAGPCAVPWSTSLTESDDYPELHEQYEIERASRD</sequence>
<gene>
    <name evidence="1" type="ORF">JT362_28330</name>
</gene>
<accession>A0ABT2JGN6</accession>
<proteinExistence type="predicted"/>
<evidence type="ECO:0000313" key="2">
    <source>
        <dbReference type="Proteomes" id="UP001156441"/>
    </source>
</evidence>
<comment type="caution">
    <text evidence="1">The sequence shown here is derived from an EMBL/GenBank/DDBJ whole genome shotgun (WGS) entry which is preliminary data.</text>
</comment>
<dbReference type="Proteomes" id="UP001156441">
    <property type="component" value="Unassembled WGS sequence"/>
</dbReference>
<evidence type="ECO:0000313" key="1">
    <source>
        <dbReference type="EMBL" id="MCT2587037.1"/>
    </source>
</evidence>
<organism evidence="1 2">
    <name type="scientific">Actinophytocola gossypii</name>
    <dbReference type="NCBI Taxonomy" id="2812003"/>
    <lineage>
        <taxon>Bacteria</taxon>
        <taxon>Bacillati</taxon>
        <taxon>Actinomycetota</taxon>
        <taxon>Actinomycetes</taxon>
        <taxon>Pseudonocardiales</taxon>
        <taxon>Pseudonocardiaceae</taxon>
    </lineage>
</organism>
<evidence type="ECO:0008006" key="3">
    <source>
        <dbReference type="Google" id="ProtNLM"/>
    </source>
</evidence>
<reference evidence="1 2" key="1">
    <citation type="submission" date="2021-02" db="EMBL/GenBank/DDBJ databases">
        <title>Actinophytocola xerophila sp. nov., isolated from soil of cotton cropping field.</title>
        <authorList>
            <person name="Huang R."/>
            <person name="Chen X."/>
            <person name="Ge X."/>
            <person name="Liu W."/>
        </authorList>
    </citation>
    <scope>NUCLEOTIDE SEQUENCE [LARGE SCALE GENOMIC DNA]</scope>
    <source>
        <strain evidence="1 2">S1-96</strain>
    </source>
</reference>